<dbReference type="InterPro" id="IPR039422">
    <property type="entry name" value="MarR/SlyA-like"/>
</dbReference>
<dbReference type="RefSeq" id="WP_150419739.1">
    <property type="nucleotide sequence ID" value="NZ_VYRZ01000003.1"/>
</dbReference>
<keyword evidence="6" id="KW-1185">Reference proteome</keyword>
<name>A0A5J5IQR0_9MICO</name>
<dbReference type="PRINTS" id="PR00598">
    <property type="entry name" value="HTHMARR"/>
</dbReference>
<accession>A0A5J5IQR0</accession>
<evidence type="ECO:0000259" key="4">
    <source>
        <dbReference type="PROSITE" id="PS50995"/>
    </source>
</evidence>
<dbReference type="AlphaFoldDB" id="A0A5J5IQR0"/>
<dbReference type="OrthoDB" id="5117734at2"/>
<dbReference type="EMBL" id="VYRZ01000003">
    <property type="protein sequence ID" value="KAA9085030.1"/>
    <property type="molecule type" value="Genomic_DNA"/>
</dbReference>
<dbReference type="Gene3D" id="1.10.10.10">
    <property type="entry name" value="Winged helix-like DNA-binding domain superfamily/Winged helix DNA-binding domain"/>
    <property type="match status" value="1"/>
</dbReference>
<dbReference type="InterPro" id="IPR000835">
    <property type="entry name" value="HTH_MarR-typ"/>
</dbReference>
<evidence type="ECO:0000256" key="1">
    <source>
        <dbReference type="ARBA" id="ARBA00023015"/>
    </source>
</evidence>
<comment type="caution">
    <text evidence="5">The sequence shown here is derived from an EMBL/GenBank/DDBJ whole genome shotgun (WGS) entry which is preliminary data.</text>
</comment>
<keyword evidence="3" id="KW-0804">Transcription</keyword>
<keyword evidence="1" id="KW-0805">Transcription regulation</keyword>
<dbReference type="SUPFAM" id="SSF46785">
    <property type="entry name" value="Winged helix' DNA-binding domain"/>
    <property type="match status" value="1"/>
</dbReference>
<sequence>MSLDVVRLAAVLSPLRRTLRAAAAAREQLPDIPDAQVEIIRALPAGTTAAPGELAASLGLGRSTISNLLAQMERRGLISRETRSDDRRRVDVAASRDALGYFARFDEASGAIMTEAAEMLSGDDLKALERALPALERLRDVLVELRRDDQAAEMLVEQERRAG</sequence>
<dbReference type="InterPro" id="IPR036388">
    <property type="entry name" value="WH-like_DNA-bd_sf"/>
</dbReference>
<dbReference type="PROSITE" id="PS50995">
    <property type="entry name" value="HTH_MARR_2"/>
    <property type="match status" value="1"/>
</dbReference>
<evidence type="ECO:0000313" key="6">
    <source>
        <dbReference type="Proteomes" id="UP000327039"/>
    </source>
</evidence>
<keyword evidence="2" id="KW-0238">DNA-binding</keyword>
<dbReference type="Pfam" id="PF12802">
    <property type="entry name" value="MarR_2"/>
    <property type="match status" value="1"/>
</dbReference>
<reference evidence="6" key="1">
    <citation type="submission" date="2019-09" db="EMBL/GenBank/DDBJ databases">
        <title>Mumia zhuanghuii sp. nov. isolated from the intestinal contents of plateau pika (Ochotona curzoniae) in the Qinghai-Tibet plateau of China.</title>
        <authorList>
            <person name="Tian Z."/>
        </authorList>
    </citation>
    <scope>NUCLEOTIDE SEQUENCE [LARGE SCALE GENOMIC DNA]</scope>
    <source>
        <strain evidence="6">DSM 25564</strain>
    </source>
</reference>
<dbReference type="PANTHER" id="PTHR33164">
    <property type="entry name" value="TRANSCRIPTIONAL REGULATOR, MARR FAMILY"/>
    <property type="match status" value="1"/>
</dbReference>
<dbReference type="PROSITE" id="PS01117">
    <property type="entry name" value="HTH_MARR_1"/>
    <property type="match status" value="1"/>
</dbReference>
<dbReference type="GO" id="GO:0003700">
    <property type="term" value="F:DNA-binding transcription factor activity"/>
    <property type="evidence" value="ECO:0007669"/>
    <property type="project" value="InterPro"/>
</dbReference>
<evidence type="ECO:0000256" key="3">
    <source>
        <dbReference type="ARBA" id="ARBA00023163"/>
    </source>
</evidence>
<dbReference type="GO" id="GO:0006950">
    <property type="term" value="P:response to stress"/>
    <property type="evidence" value="ECO:0007669"/>
    <property type="project" value="TreeGrafter"/>
</dbReference>
<evidence type="ECO:0000313" key="5">
    <source>
        <dbReference type="EMBL" id="KAA9085030.1"/>
    </source>
</evidence>
<dbReference type="SMART" id="SM00347">
    <property type="entry name" value="HTH_MARR"/>
    <property type="match status" value="1"/>
</dbReference>
<dbReference type="GO" id="GO:0003677">
    <property type="term" value="F:DNA binding"/>
    <property type="evidence" value="ECO:0007669"/>
    <property type="project" value="UniProtKB-KW"/>
</dbReference>
<dbReference type="PANTHER" id="PTHR33164:SF43">
    <property type="entry name" value="HTH-TYPE TRANSCRIPTIONAL REPRESSOR YETL"/>
    <property type="match status" value="1"/>
</dbReference>
<gene>
    <name evidence="5" type="ORF">F6B42_11005</name>
</gene>
<proteinExistence type="predicted"/>
<dbReference type="InterPro" id="IPR023187">
    <property type="entry name" value="Tscrpt_reg_MarR-type_CS"/>
</dbReference>
<dbReference type="InterPro" id="IPR036390">
    <property type="entry name" value="WH_DNA-bd_sf"/>
</dbReference>
<dbReference type="Proteomes" id="UP000327039">
    <property type="component" value="Unassembled WGS sequence"/>
</dbReference>
<organism evidence="5 6">
    <name type="scientific">Microbacterium radiodurans</name>
    <dbReference type="NCBI Taxonomy" id="661398"/>
    <lineage>
        <taxon>Bacteria</taxon>
        <taxon>Bacillati</taxon>
        <taxon>Actinomycetota</taxon>
        <taxon>Actinomycetes</taxon>
        <taxon>Micrococcales</taxon>
        <taxon>Microbacteriaceae</taxon>
        <taxon>Microbacterium</taxon>
    </lineage>
</organism>
<feature type="domain" description="HTH marR-type" evidence="4">
    <location>
        <begin position="1"/>
        <end position="140"/>
    </location>
</feature>
<evidence type="ECO:0000256" key="2">
    <source>
        <dbReference type="ARBA" id="ARBA00023125"/>
    </source>
</evidence>
<protein>
    <submittedName>
        <fullName evidence="5">MarR family transcriptional regulator</fullName>
    </submittedName>
</protein>